<dbReference type="Pfam" id="PF00535">
    <property type="entry name" value="Glycos_transf_2"/>
    <property type="match status" value="1"/>
</dbReference>
<dbReference type="EMBL" id="PNYA01000033">
    <property type="protein sequence ID" value="PMS15288.1"/>
    <property type="molecule type" value="Genomic_DNA"/>
</dbReference>
<comment type="similarity">
    <text evidence="1">Belongs to the glycosyltransferase 2 family.</text>
</comment>
<evidence type="ECO:0000256" key="4">
    <source>
        <dbReference type="SAM" id="MobiDB-lite"/>
    </source>
</evidence>
<evidence type="ECO:0000313" key="6">
    <source>
        <dbReference type="EMBL" id="PMS15288.1"/>
    </source>
</evidence>
<feature type="domain" description="Glycosyltransferase 2-like" evidence="5">
    <location>
        <begin position="18"/>
        <end position="173"/>
    </location>
</feature>
<dbReference type="PANTHER" id="PTHR43685:SF5">
    <property type="entry name" value="GLYCOSYLTRANSFERASE EPSE-RELATED"/>
    <property type="match status" value="1"/>
</dbReference>
<dbReference type="SUPFAM" id="SSF53448">
    <property type="entry name" value="Nucleotide-diphospho-sugar transferases"/>
    <property type="match status" value="1"/>
</dbReference>
<accession>A0A2N7VDQ3</accession>
<dbReference type="OrthoDB" id="9787979at2"/>
<keyword evidence="7" id="KW-1185">Reference proteome</keyword>
<dbReference type="GO" id="GO:0016757">
    <property type="term" value="F:glycosyltransferase activity"/>
    <property type="evidence" value="ECO:0007669"/>
    <property type="project" value="UniProtKB-KW"/>
</dbReference>
<dbReference type="PANTHER" id="PTHR43685">
    <property type="entry name" value="GLYCOSYLTRANSFERASE"/>
    <property type="match status" value="1"/>
</dbReference>
<dbReference type="Proteomes" id="UP000235616">
    <property type="component" value="Unassembled WGS sequence"/>
</dbReference>
<keyword evidence="2" id="KW-0328">Glycosyltransferase</keyword>
<sequence>MDTLDRSSTPTPLTARMSVVVLTHNRAKEVFKTVEGLLALPERPAVIVVDNGSTDGTAQMLPLRFPQVRVIASDRNLGAAGRNLGVAAATTDYVAFSDDDTHWSPGSLAHAVRVLDGAPRIAVLSARVLVGEAGELDPTCIDMQTSPLERDLLPGPALVGYMAGACVFRVSTFRHVGGYEPRLFIGGEESLVALDLLDRGYAIVYCDAMTVTHHPSPARDARLRRRMLARNAALVAWLRLPLREALAATARALALCARERSFVRDLGALAGGIVWALRRRRVVGDAVLAMRARVREAQRGRINAPSIRTGPGMSPAEADR</sequence>
<comment type="caution">
    <text evidence="6">The sequence shown here is derived from an EMBL/GenBank/DDBJ whole genome shotgun (WGS) entry which is preliminary data.</text>
</comment>
<keyword evidence="3 6" id="KW-0808">Transferase</keyword>
<feature type="region of interest" description="Disordered" evidence="4">
    <location>
        <begin position="301"/>
        <end position="320"/>
    </location>
</feature>
<evidence type="ECO:0000256" key="3">
    <source>
        <dbReference type="ARBA" id="ARBA00022679"/>
    </source>
</evidence>
<dbReference type="Gene3D" id="3.90.550.10">
    <property type="entry name" value="Spore Coat Polysaccharide Biosynthesis Protein SpsA, Chain A"/>
    <property type="match status" value="1"/>
</dbReference>
<proteinExistence type="inferred from homology"/>
<evidence type="ECO:0000313" key="7">
    <source>
        <dbReference type="Proteomes" id="UP000235616"/>
    </source>
</evidence>
<dbReference type="InterPro" id="IPR001173">
    <property type="entry name" value="Glyco_trans_2-like"/>
</dbReference>
<dbReference type="InterPro" id="IPR050834">
    <property type="entry name" value="Glycosyltransf_2"/>
</dbReference>
<protein>
    <submittedName>
        <fullName evidence="6">Glycosyl transferase family 2</fullName>
    </submittedName>
</protein>
<evidence type="ECO:0000256" key="1">
    <source>
        <dbReference type="ARBA" id="ARBA00006739"/>
    </source>
</evidence>
<gene>
    <name evidence="6" type="ORF">C0Z18_27765</name>
</gene>
<dbReference type="RefSeq" id="WP_102648653.1">
    <property type="nucleotide sequence ID" value="NZ_PNYA01000033.1"/>
</dbReference>
<dbReference type="InterPro" id="IPR029044">
    <property type="entry name" value="Nucleotide-diphossugar_trans"/>
</dbReference>
<organism evidence="6 7">
    <name type="scientific">Trinickia dabaoshanensis</name>
    <dbReference type="NCBI Taxonomy" id="564714"/>
    <lineage>
        <taxon>Bacteria</taxon>
        <taxon>Pseudomonadati</taxon>
        <taxon>Pseudomonadota</taxon>
        <taxon>Betaproteobacteria</taxon>
        <taxon>Burkholderiales</taxon>
        <taxon>Burkholderiaceae</taxon>
        <taxon>Trinickia</taxon>
    </lineage>
</organism>
<evidence type="ECO:0000259" key="5">
    <source>
        <dbReference type="Pfam" id="PF00535"/>
    </source>
</evidence>
<dbReference type="AlphaFoldDB" id="A0A2N7VDQ3"/>
<evidence type="ECO:0000256" key="2">
    <source>
        <dbReference type="ARBA" id="ARBA00022676"/>
    </source>
</evidence>
<name>A0A2N7VDQ3_9BURK</name>
<reference evidence="6 7" key="1">
    <citation type="submission" date="2018-01" db="EMBL/GenBank/DDBJ databases">
        <title>Whole genome analyses suggest that Burkholderia sensu lato contains two further novel genera in the rhizoxinica-symbiotica group Mycetohabitans gen. nov., and Trinickia gen. nov.: implications for the evolution of diazotrophy and nodulation in the Burkholderiaceae.</title>
        <authorList>
            <person name="Estrada-de los Santos P."/>
            <person name="Palmer M."/>
            <person name="Chavez-Ramirez B."/>
            <person name="Beukes C."/>
            <person name="Steenkamp E.T."/>
            <person name="Hirsch A.M."/>
            <person name="Manyaka P."/>
            <person name="Maluk M."/>
            <person name="Lafos M."/>
            <person name="Crook M."/>
            <person name="Gross E."/>
            <person name="Simon M.F."/>
            <person name="Bueno dos Reis Junior F."/>
            <person name="Poole P.S."/>
            <person name="Venter S.N."/>
            <person name="James E.K."/>
        </authorList>
    </citation>
    <scope>NUCLEOTIDE SEQUENCE [LARGE SCALE GENOMIC DNA]</scope>
    <source>
        <strain evidence="6 7">GIMN1.004</strain>
    </source>
</reference>